<organism evidence="2">
    <name type="scientific">marine sediment metagenome</name>
    <dbReference type="NCBI Taxonomy" id="412755"/>
    <lineage>
        <taxon>unclassified sequences</taxon>
        <taxon>metagenomes</taxon>
        <taxon>ecological metagenomes</taxon>
    </lineage>
</organism>
<keyword evidence="1" id="KW-0175">Coiled coil</keyword>
<comment type="caution">
    <text evidence="2">The sequence shown here is derived from an EMBL/GenBank/DDBJ whole genome shotgun (WGS) entry which is preliminary data.</text>
</comment>
<protein>
    <submittedName>
        <fullName evidence="2">Uncharacterized protein</fullName>
    </submittedName>
</protein>
<feature type="coiled-coil region" evidence="1">
    <location>
        <begin position="4"/>
        <end position="100"/>
    </location>
</feature>
<evidence type="ECO:0000256" key="1">
    <source>
        <dbReference type="SAM" id="Coils"/>
    </source>
</evidence>
<sequence length="194" mass="22809">MKKIEEISQRLIRGQEKLKEIKEKYNNDSKKIAELIQKRAILLADEVIESNSKRKKEIDERNKEIENLKRDIESRGPELISALEKKIQGIQTEKTNEELRLSFERQKIVGKKAVDLSKKLIEELEACNLINDELRKVWTEYANLSQVTKKGVIKPEEKTTLGSFECLRMLKNTLKYEFDTGKPRSCQQCRIMQW</sequence>
<gene>
    <name evidence="2" type="ORF">S03H2_04734</name>
</gene>
<accession>X1EP25</accession>
<dbReference type="EMBL" id="BARU01001910">
    <property type="protein sequence ID" value="GAH22070.1"/>
    <property type="molecule type" value="Genomic_DNA"/>
</dbReference>
<name>X1EP25_9ZZZZ</name>
<reference evidence="2" key="1">
    <citation type="journal article" date="2014" name="Front. Microbiol.">
        <title>High frequency of phylogenetically diverse reductive dehalogenase-homologous genes in deep subseafloor sedimentary metagenomes.</title>
        <authorList>
            <person name="Kawai M."/>
            <person name="Futagami T."/>
            <person name="Toyoda A."/>
            <person name="Takaki Y."/>
            <person name="Nishi S."/>
            <person name="Hori S."/>
            <person name="Arai W."/>
            <person name="Tsubouchi T."/>
            <person name="Morono Y."/>
            <person name="Uchiyama I."/>
            <person name="Ito T."/>
            <person name="Fujiyama A."/>
            <person name="Inagaki F."/>
            <person name="Takami H."/>
        </authorList>
    </citation>
    <scope>NUCLEOTIDE SEQUENCE</scope>
    <source>
        <strain evidence="2">Expedition CK06-06</strain>
    </source>
</reference>
<proteinExistence type="predicted"/>
<evidence type="ECO:0000313" key="2">
    <source>
        <dbReference type="EMBL" id="GAH22070.1"/>
    </source>
</evidence>
<dbReference type="AlphaFoldDB" id="X1EP25"/>